<dbReference type="OrthoDB" id="269872at2759"/>
<evidence type="ECO:0000256" key="2">
    <source>
        <dbReference type="ARBA" id="ARBA00022679"/>
    </source>
</evidence>
<evidence type="ECO:0000313" key="5">
    <source>
        <dbReference type="EMBL" id="ODV67993.1"/>
    </source>
</evidence>
<dbReference type="PANTHER" id="PTHR18895">
    <property type="entry name" value="HEMK METHYLTRANSFERASE"/>
    <property type="match status" value="1"/>
</dbReference>
<dbReference type="GeneID" id="30997562"/>
<dbReference type="EMBL" id="KV454540">
    <property type="protein sequence ID" value="ODV67993.1"/>
    <property type="molecule type" value="Genomic_DNA"/>
</dbReference>
<dbReference type="InterPro" id="IPR029063">
    <property type="entry name" value="SAM-dependent_MTases_sf"/>
</dbReference>
<evidence type="ECO:0000256" key="3">
    <source>
        <dbReference type="ARBA" id="ARBA00022691"/>
    </source>
</evidence>
<dbReference type="GO" id="GO:0005739">
    <property type="term" value="C:mitochondrion"/>
    <property type="evidence" value="ECO:0007669"/>
    <property type="project" value="TreeGrafter"/>
</dbReference>
<dbReference type="SUPFAM" id="SSF53335">
    <property type="entry name" value="S-adenosyl-L-methionine-dependent methyltransferases"/>
    <property type="match status" value="1"/>
</dbReference>
<gene>
    <name evidence="5" type="ORF">HYPBUDRAFT_201144</name>
</gene>
<proteinExistence type="predicted"/>
<keyword evidence="6" id="KW-1185">Reference proteome</keyword>
<dbReference type="InterPro" id="IPR050320">
    <property type="entry name" value="N5-glutamine_MTase"/>
</dbReference>
<dbReference type="PANTHER" id="PTHR18895:SF74">
    <property type="entry name" value="MTRF1L RELEASE FACTOR GLUTAMINE METHYLTRANSFERASE"/>
    <property type="match status" value="1"/>
</dbReference>
<reference evidence="6" key="1">
    <citation type="submission" date="2016-05" db="EMBL/GenBank/DDBJ databases">
        <title>Comparative genomics of biotechnologically important yeasts.</title>
        <authorList>
            <consortium name="DOE Joint Genome Institute"/>
            <person name="Riley R."/>
            <person name="Haridas S."/>
            <person name="Wolfe K.H."/>
            <person name="Lopes M.R."/>
            <person name="Hittinger C.T."/>
            <person name="Goker M."/>
            <person name="Salamov A."/>
            <person name="Wisecaver J."/>
            <person name="Long T.M."/>
            <person name="Aerts A.L."/>
            <person name="Barry K."/>
            <person name="Choi C."/>
            <person name="Clum A."/>
            <person name="Coughlan A.Y."/>
            <person name="Deshpande S."/>
            <person name="Douglass A.P."/>
            <person name="Hanson S.J."/>
            <person name="Klenk H.-P."/>
            <person name="Labutti K."/>
            <person name="Lapidus A."/>
            <person name="Lindquist E."/>
            <person name="Lipzen A."/>
            <person name="Meier-Kolthoff J.P."/>
            <person name="Ohm R.A."/>
            <person name="Otillar R.P."/>
            <person name="Pangilinan J."/>
            <person name="Peng Y."/>
            <person name="Rokas A."/>
            <person name="Rosa C.A."/>
            <person name="Scheuner C."/>
            <person name="Sibirny A.A."/>
            <person name="Slot J.C."/>
            <person name="Stielow J.B."/>
            <person name="Sun H."/>
            <person name="Kurtzman C.P."/>
            <person name="Blackwell M."/>
            <person name="Grigoriev I.V."/>
            <person name="Jeffries T.W."/>
        </authorList>
    </citation>
    <scope>NUCLEOTIDE SEQUENCE [LARGE SCALE GENOMIC DNA]</scope>
    <source>
        <strain evidence="6">NRRL Y-1933</strain>
    </source>
</reference>
<dbReference type="Gene3D" id="3.40.50.150">
    <property type="entry name" value="Vaccinia Virus protein VP39"/>
    <property type="match status" value="1"/>
</dbReference>
<dbReference type="GO" id="GO:0008757">
    <property type="term" value="F:S-adenosylmethionine-dependent methyltransferase activity"/>
    <property type="evidence" value="ECO:0007669"/>
    <property type="project" value="EnsemblFungi"/>
</dbReference>
<evidence type="ECO:0000259" key="4">
    <source>
        <dbReference type="Pfam" id="PF13847"/>
    </source>
</evidence>
<accession>A0A1E4RL47</accession>
<dbReference type="CDD" id="cd02440">
    <property type="entry name" value="AdoMet_MTases"/>
    <property type="match status" value="1"/>
</dbReference>
<evidence type="ECO:0000313" key="6">
    <source>
        <dbReference type="Proteomes" id="UP000095085"/>
    </source>
</evidence>
<keyword evidence="2" id="KW-0808">Transferase</keyword>
<dbReference type="RefSeq" id="XP_020077060.1">
    <property type="nucleotide sequence ID" value="XM_020223013.1"/>
</dbReference>
<dbReference type="STRING" id="984485.A0A1E4RL47"/>
<protein>
    <submittedName>
        <fullName evidence="5">Modification methylase HemK</fullName>
    </submittedName>
</protein>
<dbReference type="Pfam" id="PF13847">
    <property type="entry name" value="Methyltransf_31"/>
    <property type="match status" value="1"/>
</dbReference>
<dbReference type="Gene3D" id="1.10.8.10">
    <property type="entry name" value="DNA helicase RuvA subunit, C-terminal domain"/>
    <property type="match status" value="1"/>
</dbReference>
<dbReference type="Proteomes" id="UP000095085">
    <property type="component" value="Unassembled WGS sequence"/>
</dbReference>
<feature type="domain" description="Methyltransferase" evidence="4">
    <location>
        <begin position="110"/>
        <end position="195"/>
    </location>
</feature>
<keyword evidence="3" id="KW-0949">S-adenosyl-L-methionine</keyword>
<dbReference type="NCBIfam" id="TIGR00536">
    <property type="entry name" value="hemK_fam"/>
    <property type="match status" value="1"/>
</dbReference>
<name>A0A1E4RL47_9ASCO</name>
<evidence type="ECO:0000256" key="1">
    <source>
        <dbReference type="ARBA" id="ARBA00022603"/>
    </source>
</evidence>
<dbReference type="GO" id="GO:0008276">
    <property type="term" value="F:protein methyltransferase activity"/>
    <property type="evidence" value="ECO:0007669"/>
    <property type="project" value="InterPro"/>
</dbReference>
<dbReference type="InterPro" id="IPR025714">
    <property type="entry name" value="Methyltranfer_dom"/>
</dbReference>
<dbReference type="GO" id="GO:0006451">
    <property type="term" value="P:translational readthrough"/>
    <property type="evidence" value="ECO:0007669"/>
    <property type="project" value="EnsemblFungi"/>
</dbReference>
<dbReference type="InterPro" id="IPR004556">
    <property type="entry name" value="HemK-like"/>
</dbReference>
<organism evidence="5 6">
    <name type="scientific">Hyphopichia burtonii NRRL Y-1933</name>
    <dbReference type="NCBI Taxonomy" id="984485"/>
    <lineage>
        <taxon>Eukaryota</taxon>
        <taxon>Fungi</taxon>
        <taxon>Dikarya</taxon>
        <taxon>Ascomycota</taxon>
        <taxon>Saccharomycotina</taxon>
        <taxon>Pichiomycetes</taxon>
        <taxon>Debaryomycetaceae</taxon>
        <taxon>Hyphopichia</taxon>
    </lineage>
</organism>
<sequence length="318" mass="36459">MMTRISRSLIRQASKYSLYLPPLLRAAGSLEHAKQELRWIQNELPKHKWIDAITRRSNFEPLQYILGTQPFGSLDIICKPGVLIPRWETEEWCIKLTEILSKNYKQSQPLKILDACTGSGCIPLLLHSELNNRKRTAKVIGFDFSKRSIEIARENLLEYLKNHDANGITFDVADVFDPEVLQKLNIINIDIITSNPPYIPFADYKAPTKLNGVEKSVRLYEPRTALIGDLEFYQALIKNLVIPSQCKAFVFEVGYAEQVEFTSSILKKLDSNVNWRTGSFHDSAGNIRAVVGWKANTESEFLEEFCDKDSYSMKEMNY</sequence>
<dbReference type="AlphaFoldDB" id="A0A1E4RL47"/>
<keyword evidence="1 5" id="KW-0489">Methyltransferase</keyword>
<dbReference type="GO" id="GO:0032259">
    <property type="term" value="P:methylation"/>
    <property type="evidence" value="ECO:0007669"/>
    <property type="project" value="UniProtKB-KW"/>
</dbReference>